<protein>
    <submittedName>
        <fullName evidence="2">Uncharacterized protein</fullName>
    </submittedName>
</protein>
<gene>
    <name evidence="2" type="ORF">E0Z10_g5501</name>
</gene>
<dbReference type="AlphaFoldDB" id="A0A4Z0Z3Q8"/>
<evidence type="ECO:0000313" key="2">
    <source>
        <dbReference type="EMBL" id="TGJ83282.1"/>
    </source>
</evidence>
<accession>A0A4Z0Z3Q8</accession>
<feature type="compositionally biased region" description="Low complexity" evidence="1">
    <location>
        <begin position="106"/>
        <end position="119"/>
    </location>
</feature>
<feature type="region of interest" description="Disordered" evidence="1">
    <location>
        <begin position="401"/>
        <end position="433"/>
    </location>
</feature>
<dbReference type="Proteomes" id="UP000297716">
    <property type="component" value="Unassembled WGS sequence"/>
</dbReference>
<name>A0A4Z0Z3Q8_9PEZI</name>
<feature type="compositionally biased region" description="Basic and acidic residues" evidence="1">
    <location>
        <begin position="401"/>
        <end position="421"/>
    </location>
</feature>
<feature type="region of interest" description="Disordered" evidence="1">
    <location>
        <begin position="95"/>
        <end position="121"/>
    </location>
</feature>
<proteinExistence type="predicted"/>
<keyword evidence="3" id="KW-1185">Reference proteome</keyword>
<feature type="region of interest" description="Disordered" evidence="1">
    <location>
        <begin position="197"/>
        <end position="269"/>
    </location>
</feature>
<evidence type="ECO:0000313" key="3">
    <source>
        <dbReference type="Proteomes" id="UP000297716"/>
    </source>
</evidence>
<comment type="caution">
    <text evidence="2">The sequence shown here is derived from an EMBL/GenBank/DDBJ whole genome shotgun (WGS) entry which is preliminary data.</text>
</comment>
<evidence type="ECO:0000256" key="1">
    <source>
        <dbReference type="SAM" id="MobiDB-lite"/>
    </source>
</evidence>
<dbReference type="EMBL" id="SKBN01000099">
    <property type="protein sequence ID" value="TGJ83282.1"/>
    <property type="molecule type" value="Genomic_DNA"/>
</dbReference>
<dbReference type="OrthoDB" id="4770631at2759"/>
<sequence>MSMKSSVEIFTEPVSLDVASHVAIFNHHPQTGSQFSHRELQSMEISNKYTHHDEDIVDSSSSSSYPVQDAPFDIDKPSPDARSRATLFLEKYNTQHRDGESNDEQSCPSSLPSSTPSESVRLSNVVNCNSWSETTPDQKRADEDEIKQVTVYCHHVPSNESGQSRNANTSGAITRTFEDAMPPDTWENKGITNIRLSLRGGGSDTIWAQPKDKQRGRPTLSYRGGGGHAALKANGTNKLQRPEATAPPLSSSSSSSSAFSPSSDPSSVSSKSFITPVAQFKFFSASMQSATYSYLAGDVATHPASDLSMPLMEMFHYLRYSLLLLIESENPPLKDMMRSTAEYARFRDGLSASPLLPDSAFVVGVRGENPRLDGRLGIWWERMRIVWAFQTVDFPGLMHRLEEPKSEGDGEEDKEPKRAKIDWSGLGDLDMRP</sequence>
<feature type="compositionally biased region" description="Low complexity" evidence="1">
    <location>
        <begin position="247"/>
        <end position="269"/>
    </location>
</feature>
<reference evidence="2 3" key="1">
    <citation type="submission" date="2019-03" db="EMBL/GenBank/DDBJ databases">
        <title>Draft genome sequence of Xylaria hypoxylon DSM 108379, a ubiquitous saprotrophic-parasitic fungi on hardwood.</title>
        <authorList>
            <person name="Buettner E."/>
            <person name="Leonhardt S."/>
            <person name="Gebauer A.M."/>
            <person name="Liers C."/>
            <person name="Hofrichter M."/>
            <person name="Kellner H."/>
        </authorList>
    </citation>
    <scope>NUCLEOTIDE SEQUENCE [LARGE SCALE GENOMIC DNA]</scope>
    <source>
        <strain evidence="2 3">DSM 108379</strain>
    </source>
</reference>
<organism evidence="2 3">
    <name type="scientific">Xylaria hypoxylon</name>
    <dbReference type="NCBI Taxonomy" id="37992"/>
    <lineage>
        <taxon>Eukaryota</taxon>
        <taxon>Fungi</taxon>
        <taxon>Dikarya</taxon>
        <taxon>Ascomycota</taxon>
        <taxon>Pezizomycotina</taxon>
        <taxon>Sordariomycetes</taxon>
        <taxon>Xylariomycetidae</taxon>
        <taxon>Xylariales</taxon>
        <taxon>Xylariaceae</taxon>
        <taxon>Xylaria</taxon>
    </lineage>
</organism>
<feature type="region of interest" description="Disordered" evidence="1">
    <location>
        <begin position="54"/>
        <end position="80"/>
    </location>
</feature>